<protein>
    <recommendedName>
        <fullName evidence="9">Methylated-DNA--protein-cysteine methyltransferase</fullName>
        <ecNumber evidence="9">2.1.1.63</ecNumber>
    </recommendedName>
    <alternativeName>
        <fullName evidence="9">6-O-methylguanine-DNA methyltransferase</fullName>
        <shortName evidence="9">MGMT</shortName>
    </alternativeName>
    <alternativeName>
        <fullName evidence="9">O-6-methylguanine-DNA-alkyltransferase</fullName>
    </alternativeName>
</protein>
<dbReference type="Gene3D" id="3.30.160.70">
    <property type="entry name" value="Methylated DNA-protein cysteine methyltransferase domain"/>
    <property type="match status" value="1"/>
</dbReference>
<keyword evidence="4 9" id="KW-0489">Methyltransferase</keyword>
<dbReference type="EC" id="2.1.1.63" evidence="9"/>
<dbReference type="InterPro" id="IPR008332">
    <property type="entry name" value="MethylG_MeTrfase_N"/>
</dbReference>
<keyword evidence="13" id="KW-1185">Reference proteome</keyword>
<comment type="miscellaneous">
    <text evidence="9">This enzyme catalyzes only one turnover and therefore is not strictly catalytic. According to one definition, an enzyme is a biocatalyst that acts repeatedly and over many reaction cycles.</text>
</comment>
<dbReference type="GO" id="GO:0006307">
    <property type="term" value="P:DNA alkylation repair"/>
    <property type="evidence" value="ECO:0007669"/>
    <property type="project" value="UniProtKB-UniRule"/>
</dbReference>
<dbReference type="PATRIC" id="fig|187330.3.peg.3915"/>
<dbReference type="NCBIfam" id="TIGR00589">
    <property type="entry name" value="ogt"/>
    <property type="match status" value="1"/>
</dbReference>
<evidence type="ECO:0000256" key="6">
    <source>
        <dbReference type="ARBA" id="ARBA00022763"/>
    </source>
</evidence>
<keyword evidence="6 9" id="KW-0227">DNA damage</keyword>
<keyword evidence="5 9" id="KW-0808">Transferase</keyword>
<dbReference type="PANTHER" id="PTHR10815:SF13">
    <property type="entry name" value="METHYLATED-DNA--PROTEIN-CYSTEINE METHYLTRANSFERASE"/>
    <property type="match status" value="1"/>
</dbReference>
<dbReference type="Proteomes" id="UP000037848">
    <property type="component" value="Unassembled WGS sequence"/>
</dbReference>
<dbReference type="InterPro" id="IPR036388">
    <property type="entry name" value="WH-like_DNA-bd_sf"/>
</dbReference>
<feature type="active site" description="Nucleophile; methyl group acceptor" evidence="9">
    <location>
        <position position="127"/>
    </location>
</feature>
<evidence type="ECO:0000313" key="13">
    <source>
        <dbReference type="Proteomes" id="UP000037848"/>
    </source>
</evidence>
<reference evidence="12 13" key="1">
    <citation type="submission" date="2015-08" db="EMBL/GenBank/DDBJ databases">
        <title>Draft Genome Sequence of Pseudoalteromonas porphyrae UCD-SED14.</title>
        <authorList>
            <person name="Coil D.A."/>
            <person name="Jospin G."/>
            <person name="Lee R.D."/>
            <person name="Eisen J.A."/>
        </authorList>
    </citation>
    <scope>NUCLEOTIDE SEQUENCE [LARGE SCALE GENOMIC DNA]</scope>
    <source>
        <strain evidence="12 13">UCD-SED14</strain>
    </source>
</reference>
<evidence type="ECO:0000256" key="9">
    <source>
        <dbReference type="HAMAP-Rule" id="MF_00772"/>
    </source>
</evidence>
<dbReference type="GO" id="GO:0005737">
    <property type="term" value="C:cytoplasm"/>
    <property type="evidence" value="ECO:0007669"/>
    <property type="project" value="UniProtKB-SubCell"/>
</dbReference>
<gene>
    <name evidence="12" type="ORF">ADS77_09190</name>
</gene>
<dbReference type="Pfam" id="PF02870">
    <property type="entry name" value="Methyltransf_1N"/>
    <property type="match status" value="1"/>
</dbReference>
<comment type="caution">
    <text evidence="12">The sequence shown here is derived from an EMBL/GenBank/DDBJ whole genome shotgun (WGS) entry which is preliminary data.</text>
</comment>
<dbReference type="CDD" id="cd06445">
    <property type="entry name" value="ATase"/>
    <property type="match status" value="1"/>
</dbReference>
<evidence type="ECO:0000259" key="10">
    <source>
        <dbReference type="Pfam" id="PF01035"/>
    </source>
</evidence>
<dbReference type="PANTHER" id="PTHR10815">
    <property type="entry name" value="METHYLATED-DNA--PROTEIN-CYSTEINE METHYLTRANSFERASE"/>
    <property type="match status" value="1"/>
</dbReference>
<dbReference type="HAMAP" id="MF_00772">
    <property type="entry name" value="OGT"/>
    <property type="match status" value="1"/>
</dbReference>
<accession>A0A0N0M013</accession>
<keyword evidence="3 9" id="KW-0963">Cytoplasm</keyword>
<dbReference type="Gene3D" id="1.10.10.10">
    <property type="entry name" value="Winged helix-like DNA-binding domain superfamily/Winged helix DNA-binding domain"/>
    <property type="match status" value="1"/>
</dbReference>
<comment type="catalytic activity">
    <reaction evidence="1 9">
        <text>a 4-O-methyl-thymidine in DNA + L-cysteinyl-[protein] = a thymidine in DNA + S-methyl-L-cysteinyl-[protein]</text>
        <dbReference type="Rhea" id="RHEA:53428"/>
        <dbReference type="Rhea" id="RHEA-COMP:10131"/>
        <dbReference type="Rhea" id="RHEA-COMP:10132"/>
        <dbReference type="Rhea" id="RHEA-COMP:13555"/>
        <dbReference type="Rhea" id="RHEA-COMP:13556"/>
        <dbReference type="ChEBI" id="CHEBI:29950"/>
        <dbReference type="ChEBI" id="CHEBI:82612"/>
        <dbReference type="ChEBI" id="CHEBI:137386"/>
        <dbReference type="ChEBI" id="CHEBI:137387"/>
        <dbReference type="EC" id="2.1.1.63"/>
    </reaction>
</comment>
<feature type="domain" description="Methylated-DNA-[protein]-cysteine S-methyltransferase DNA binding" evidence="10">
    <location>
        <begin position="76"/>
        <end position="155"/>
    </location>
</feature>
<dbReference type="InterPro" id="IPR014048">
    <property type="entry name" value="MethylDNA_cys_MeTrfase_DNA-bd"/>
</dbReference>
<dbReference type="GO" id="GO:0003908">
    <property type="term" value="F:methylated-DNA-[protein]-cysteine S-methyltransferase activity"/>
    <property type="evidence" value="ECO:0007669"/>
    <property type="project" value="UniProtKB-UniRule"/>
</dbReference>
<comment type="similarity">
    <text evidence="2 9">Belongs to the MGMT family.</text>
</comment>
<dbReference type="OrthoDB" id="9811249at2"/>
<dbReference type="AlphaFoldDB" id="A0A0N0M013"/>
<evidence type="ECO:0000256" key="8">
    <source>
        <dbReference type="ARBA" id="ARBA00049348"/>
    </source>
</evidence>
<dbReference type="RefSeq" id="WP_054454112.1">
    <property type="nucleotide sequence ID" value="NZ_LHPH01000008.1"/>
</dbReference>
<comment type="function">
    <text evidence="9">Involved in the cellular defense against the biological effects of O6-methylguanine (O6-MeG) and O4-methylthymine (O4-MeT) in DNA. Repairs the methylated nucleobase in DNA by stoichiometrically transferring the methyl group to a cysteine residue in the enzyme. This is a suicide reaction: the enzyme is irreversibly inactivated.</text>
</comment>
<name>A0A0N0M013_9GAMM</name>
<evidence type="ECO:0000256" key="4">
    <source>
        <dbReference type="ARBA" id="ARBA00022603"/>
    </source>
</evidence>
<dbReference type="PROSITE" id="PS00374">
    <property type="entry name" value="MGMT"/>
    <property type="match status" value="1"/>
</dbReference>
<dbReference type="Pfam" id="PF01035">
    <property type="entry name" value="DNA_binding_1"/>
    <property type="match status" value="1"/>
</dbReference>
<organism evidence="12 13">
    <name type="scientific">Pseudoalteromonas porphyrae</name>
    <dbReference type="NCBI Taxonomy" id="187330"/>
    <lineage>
        <taxon>Bacteria</taxon>
        <taxon>Pseudomonadati</taxon>
        <taxon>Pseudomonadota</taxon>
        <taxon>Gammaproteobacteria</taxon>
        <taxon>Alteromonadales</taxon>
        <taxon>Pseudoalteromonadaceae</taxon>
        <taxon>Pseudoalteromonas</taxon>
    </lineage>
</organism>
<dbReference type="InterPro" id="IPR036631">
    <property type="entry name" value="MGMT_N_sf"/>
</dbReference>
<evidence type="ECO:0000313" key="12">
    <source>
        <dbReference type="EMBL" id="KPH63528.1"/>
    </source>
</evidence>
<evidence type="ECO:0000256" key="5">
    <source>
        <dbReference type="ARBA" id="ARBA00022679"/>
    </source>
</evidence>
<dbReference type="STRING" id="187330.AMS58_10530"/>
<dbReference type="InterPro" id="IPR023546">
    <property type="entry name" value="MGMT"/>
</dbReference>
<dbReference type="FunFam" id="1.10.10.10:FF:000214">
    <property type="entry name" value="Methylated-DNA--protein-cysteine methyltransferase"/>
    <property type="match status" value="1"/>
</dbReference>
<evidence type="ECO:0000256" key="3">
    <source>
        <dbReference type="ARBA" id="ARBA00022490"/>
    </source>
</evidence>
<sequence length="160" mass="17686">MSIVQIKIASPLDDIIIQATEQGVSYVGFYPAKEYPEQILKDVNNIHIHQCISQLDEYFNDTRRTFTINLDTKGTDFQKSVWQALLNVPFGQVQSYSDIARAIGNPKAVRAVGAANGKNPISIIVPCHRIIGASGKLTGYAGGLERKQWLLKHEGYPSQG</sequence>
<dbReference type="GO" id="GO:0032259">
    <property type="term" value="P:methylation"/>
    <property type="evidence" value="ECO:0007669"/>
    <property type="project" value="UniProtKB-KW"/>
</dbReference>
<feature type="domain" description="Methylguanine DNA methyltransferase ribonuclease-like" evidence="11">
    <location>
        <begin position="6"/>
        <end position="71"/>
    </location>
</feature>
<evidence type="ECO:0000256" key="2">
    <source>
        <dbReference type="ARBA" id="ARBA00008711"/>
    </source>
</evidence>
<evidence type="ECO:0000259" key="11">
    <source>
        <dbReference type="Pfam" id="PF02870"/>
    </source>
</evidence>
<comment type="subcellular location">
    <subcellularLocation>
        <location evidence="9">Cytoplasm</location>
    </subcellularLocation>
</comment>
<evidence type="ECO:0000256" key="1">
    <source>
        <dbReference type="ARBA" id="ARBA00001286"/>
    </source>
</evidence>
<keyword evidence="7 9" id="KW-0234">DNA repair</keyword>
<comment type="catalytic activity">
    <reaction evidence="8 9">
        <text>a 6-O-methyl-2'-deoxyguanosine in DNA + L-cysteinyl-[protein] = S-methyl-L-cysteinyl-[protein] + a 2'-deoxyguanosine in DNA</text>
        <dbReference type="Rhea" id="RHEA:24000"/>
        <dbReference type="Rhea" id="RHEA-COMP:10131"/>
        <dbReference type="Rhea" id="RHEA-COMP:10132"/>
        <dbReference type="Rhea" id="RHEA-COMP:11367"/>
        <dbReference type="Rhea" id="RHEA-COMP:11368"/>
        <dbReference type="ChEBI" id="CHEBI:29950"/>
        <dbReference type="ChEBI" id="CHEBI:82612"/>
        <dbReference type="ChEBI" id="CHEBI:85445"/>
        <dbReference type="ChEBI" id="CHEBI:85448"/>
        <dbReference type="EC" id="2.1.1.63"/>
    </reaction>
</comment>
<evidence type="ECO:0000256" key="7">
    <source>
        <dbReference type="ARBA" id="ARBA00023204"/>
    </source>
</evidence>
<dbReference type="SUPFAM" id="SSF46767">
    <property type="entry name" value="Methylated DNA-protein cysteine methyltransferase, C-terminal domain"/>
    <property type="match status" value="1"/>
</dbReference>
<dbReference type="InterPro" id="IPR001497">
    <property type="entry name" value="MethylDNA_cys_MeTrfase_AS"/>
</dbReference>
<dbReference type="EMBL" id="LHPH01000008">
    <property type="protein sequence ID" value="KPH63528.1"/>
    <property type="molecule type" value="Genomic_DNA"/>
</dbReference>
<dbReference type="InterPro" id="IPR036217">
    <property type="entry name" value="MethylDNA_cys_MeTrfase_DNAb"/>
</dbReference>
<dbReference type="SUPFAM" id="SSF53155">
    <property type="entry name" value="Methylated DNA-protein cysteine methyltransferase domain"/>
    <property type="match status" value="1"/>
</dbReference>
<proteinExistence type="inferred from homology"/>